<dbReference type="Proteomes" id="UP000055590">
    <property type="component" value="Chromosome"/>
</dbReference>
<dbReference type="InterPro" id="IPR050832">
    <property type="entry name" value="Bact_Acetyltransf"/>
</dbReference>
<dbReference type="InterPro" id="IPR000182">
    <property type="entry name" value="GNAT_dom"/>
</dbReference>
<sequence length="177" mass="19778">MERPFEIEIRRLRGDDSLANLTVLLNRAYRSLADMGLHFVAATQDERRTRERVRNGMCFLAMAGGEPVGTLTYYPPSATYGSRWLDRPEVASVKQFAVAPAHQGKGIGNRLLETAESTARISGATELALDTAQRATHLVAYYGRHGYRVIEAVRWPEVNYDSFVMSKRLVGETRSTG</sequence>
<reference evidence="4 5" key="1">
    <citation type="submission" date="2015-08" db="EMBL/GenBank/DDBJ databases">
        <authorList>
            <person name="Babu N.S."/>
            <person name="Beckwith C.J."/>
            <person name="Beseler K.G."/>
            <person name="Brison A."/>
            <person name="Carone J.V."/>
            <person name="Caskin T.P."/>
            <person name="Diamond M."/>
            <person name="Durham M.E."/>
            <person name="Foxe J.M."/>
            <person name="Go M."/>
            <person name="Henderson B.A."/>
            <person name="Jones I.B."/>
            <person name="McGettigan J.A."/>
            <person name="Micheletti S.J."/>
            <person name="Nasrallah M.E."/>
            <person name="Ortiz D."/>
            <person name="Piller C.R."/>
            <person name="Privatt S.R."/>
            <person name="Schneider S.L."/>
            <person name="Sharp S."/>
            <person name="Smith T.C."/>
            <person name="Stanton J.D."/>
            <person name="Ullery H.E."/>
            <person name="Wilson R.J."/>
            <person name="Serrano M.G."/>
            <person name="Buck G."/>
            <person name="Lee V."/>
            <person name="Wang Y."/>
            <person name="Carvalho R."/>
            <person name="Voegtly L."/>
            <person name="Shi R."/>
            <person name="Duckworth R."/>
            <person name="Johnson A."/>
            <person name="Loviza R."/>
            <person name="Walstead R."/>
            <person name="Shah Z."/>
            <person name="Kiflezghi M."/>
            <person name="Wade K."/>
            <person name="Ball S.L."/>
            <person name="Bradley K.W."/>
            <person name="Asai D.J."/>
            <person name="Bowman C.A."/>
            <person name="Russell D.A."/>
            <person name="Pope W.H."/>
            <person name="Jacobs-Sera D."/>
            <person name="Hendrix R.W."/>
            <person name="Hatfull G.F."/>
        </authorList>
    </citation>
    <scope>NUCLEOTIDE SEQUENCE [LARGE SCALE GENOMIC DNA]</scope>
    <source>
        <strain evidence="4 5">DSM 27710</strain>
    </source>
</reference>
<dbReference type="PANTHER" id="PTHR43877:SF2">
    <property type="entry name" value="AMINOALKYLPHOSPHONATE N-ACETYLTRANSFERASE-RELATED"/>
    <property type="match status" value="1"/>
</dbReference>
<feature type="domain" description="N-acetyltransferase" evidence="3">
    <location>
        <begin position="7"/>
        <end position="170"/>
    </location>
</feature>
<dbReference type="CDD" id="cd04301">
    <property type="entry name" value="NAT_SF"/>
    <property type="match status" value="1"/>
</dbReference>
<dbReference type="InterPro" id="IPR016181">
    <property type="entry name" value="Acyl_CoA_acyltransferase"/>
</dbReference>
<dbReference type="SUPFAM" id="SSF55729">
    <property type="entry name" value="Acyl-CoA N-acyltransferases (Nat)"/>
    <property type="match status" value="1"/>
</dbReference>
<dbReference type="AlphaFoldDB" id="A0A0K1PEJ7"/>
<accession>A0A0K1PEJ7</accession>
<dbReference type="RefSeq" id="WP_050726191.1">
    <property type="nucleotide sequence ID" value="NZ_CP012332.1"/>
</dbReference>
<protein>
    <submittedName>
        <fullName evidence="4">Histone acetyltransferase HPA2</fullName>
    </submittedName>
</protein>
<evidence type="ECO:0000256" key="1">
    <source>
        <dbReference type="ARBA" id="ARBA00022679"/>
    </source>
</evidence>
<keyword evidence="1 4" id="KW-0808">Transferase</keyword>
<keyword evidence="2" id="KW-0012">Acyltransferase</keyword>
<name>A0A0K1PEJ7_9BACT</name>
<dbReference type="PANTHER" id="PTHR43877">
    <property type="entry name" value="AMINOALKYLPHOSPHONATE N-ACETYLTRANSFERASE-RELATED-RELATED"/>
    <property type="match status" value="1"/>
</dbReference>
<gene>
    <name evidence="4" type="ORF">AKJ08_2345</name>
</gene>
<dbReference type="EMBL" id="CP012332">
    <property type="protein sequence ID" value="AKU91958.1"/>
    <property type="molecule type" value="Genomic_DNA"/>
</dbReference>
<dbReference type="Pfam" id="PF00583">
    <property type="entry name" value="Acetyltransf_1"/>
    <property type="match status" value="1"/>
</dbReference>
<evidence type="ECO:0000259" key="3">
    <source>
        <dbReference type="PROSITE" id="PS51186"/>
    </source>
</evidence>
<dbReference type="Gene3D" id="3.40.630.30">
    <property type="match status" value="1"/>
</dbReference>
<evidence type="ECO:0000313" key="4">
    <source>
        <dbReference type="EMBL" id="AKU91958.1"/>
    </source>
</evidence>
<dbReference type="GO" id="GO:0016747">
    <property type="term" value="F:acyltransferase activity, transferring groups other than amino-acyl groups"/>
    <property type="evidence" value="ECO:0007669"/>
    <property type="project" value="InterPro"/>
</dbReference>
<dbReference type="PROSITE" id="PS51186">
    <property type="entry name" value="GNAT"/>
    <property type="match status" value="1"/>
</dbReference>
<evidence type="ECO:0000256" key="2">
    <source>
        <dbReference type="ARBA" id="ARBA00023315"/>
    </source>
</evidence>
<organism evidence="4 5">
    <name type="scientific">Vulgatibacter incomptus</name>
    <dbReference type="NCBI Taxonomy" id="1391653"/>
    <lineage>
        <taxon>Bacteria</taxon>
        <taxon>Pseudomonadati</taxon>
        <taxon>Myxococcota</taxon>
        <taxon>Myxococcia</taxon>
        <taxon>Myxococcales</taxon>
        <taxon>Cystobacterineae</taxon>
        <taxon>Vulgatibacteraceae</taxon>
        <taxon>Vulgatibacter</taxon>
    </lineage>
</organism>
<keyword evidence="5" id="KW-1185">Reference proteome</keyword>
<evidence type="ECO:0000313" key="5">
    <source>
        <dbReference type="Proteomes" id="UP000055590"/>
    </source>
</evidence>
<dbReference type="KEGG" id="vin:AKJ08_2345"/>
<proteinExistence type="predicted"/>